<dbReference type="InterPro" id="IPR029010">
    <property type="entry name" value="ThuA-like"/>
</dbReference>
<keyword evidence="4" id="KW-1185">Reference proteome</keyword>
<evidence type="ECO:0000313" key="4">
    <source>
        <dbReference type="Proteomes" id="UP000214646"/>
    </source>
</evidence>
<dbReference type="SUPFAM" id="SSF52317">
    <property type="entry name" value="Class I glutamine amidotransferase-like"/>
    <property type="match status" value="1"/>
</dbReference>
<dbReference type="Proteomes" id="UP000214646">
    <property type="component" value="Unassembled WGS sequence"/>
</dbReference>
<dbReference type="PANTHER" id="PTHR40469:SF2">
    <property type="entry name" value="GALACTOSE-BINDING DOMAIN-LIKE SUPERFAMILY PROTEIN"/>
    <property type="match status" value="1"/>
</dbReference>
<keyword evidence="3" id="KW-0378">Hydrolase</keyword>
<evidence type="ECO:0000313" key="3">
    <source>
        <dbReference type="EMBL" id="OWK46490.1"/>
    </source>
</evidence>
<gene>
    <name evidence="3" type="ORF">FRUB_00189</name>
</gene>
<protein>
    <submittedName>
        <fullName evidence="3">Putative glycosyl hydrolase (Putative secreted protein)</fullName>
    </submittedName>
</protein>
<organism evidence="3 4">
    <name type="scientific">Fimbriiglobus ruber</name>
    <dbReference type="NCBI Taxonomy" id="1908690"/>
    <lineage>
        <taxon>Bacteria</taxon>
        <taxon>Pseudomonadati</taxon>
        <taxon>Planctomycetota</taxon>
        <taxon>Planctomycetia</taxon>
        <taxon>Gemmatales</taxon>
        <taxon>Gemmataceae</taxon>
        <taxon>Fimbriiglobus</taxon>
    </lineage>
</organism>
<accession>A0A225DY78</accession>
<name>A0A225DY78_9BACT</name>
<dbReference type="OrthoDB" id="9785923at2"/>
<evidence type="ECO:0000259" key="2">
    <source>
        <dbReference type="Pfam" id="PF06283"/>
    </source>
</evidence>
<dbReference type="InterPro" id="IPR029062">
    <property type="entry name" value="Class_I_gatase-like"/>
</dbReference>
<dbReference type="PANTHER" id="PTHR40469">
    <property type="entry name" value="SECRETED GLYCOSYL HYDROLASE"/>
    <property type="match status" value="1"/>
</dbReference>
<evidence type="ECO:0000256" key="1">
    <source>
        <dbReference type="SAM" id="SignalP"/>
    </source>
</evidence>
<reference evidence="4" key="1">
    <citation type="submission" date="2017-06" db="EMBL/GenBank/DDBJ databases">
        <title>Genome analysis of Fimbriiglobus ruber SP5, the first member of the order Planctomycetales with confirmed chitinolytic capability.</title>
        <authorList>
            <person name="Ravin N.V."/>
            <person name="Rakitin A.L."/>
            <person name="Ivanova A.A."/>
            <person name="Beletsky A.V."/>
            <person name="Kulichevskaya I.S."/>
            <person name="Mardanov A.V."/>
            <person name="Dedysh S.N."/>
        </authorList>
    </citation>
    <scope>NUCLEOTIDE SEQUENCE [LARGE SCALE GENOMIC DNA]</scope>
    <source>
        <strain evidence="4">SP5</strain>
    </source>
</reference>
<dbReference type="RefSeq" id="WP_088251710.1">
    <property type="nucleotide sequence ID" value="NZ_NIDE01000001.1"/>
</dbReference>
<dbReference type="AlphaFoldDB" id="A0A225DY78"/>
<proteinExistence type="predicted"/>
<sequence length="292" mass="32543">MTLLRRAFLCLPLILAAAAPLSAADKPKRVLLVTHSGGFVHDALGFAEDTLKDIGPKNGLEVTCYRFTEDPTKTVKIKPKDKPEVEKTALEAYSERFRGPTGKTVAIENCGRINKDTLKNFDCVLFFTTGNPVNKEELKDLMEWVNAGGAFAGTHCATDTLYDTAYGDLIGGYFDGHPWHQKIKIKVDDPKHPAAKGFVEGDEITDEIYQFKNFNREKLHGIYSVDNSSIDVKKGKRADNDYAVSWVKEYGKGRVFYTSLGHRKDVWKDPRFQTHLLAGLNWAMHGATSAGQ</sequence>
<feature type="signal peptide" evidence="1">
    <location>
        <begin position="1"/>
        <end position="23"/>
    </location>
</feature>
<dbReference type="EMBL" id="NIDE01000001">
    <property type="protein sequence ID" value="OWK46490.1"/>
    <property type="molecule type" value="Genomic_DNA"/>
</dbReference>
<feature type="domain" description="ThuA-like" evidence="2">
    <location>
        <begin position="29"/>
        <end position="283"/>
    </location>
</feature>
<dbReference type="Pfam" id="PF06283">
    <property type="entry name" value="ThuA"/>
    <property type="match status" value="1"/>
</dbReference>
<keyword evidence="1" id="KW-0732">Signal</keyword>
<comment type="caution">
    <text evidence="3">The sequence shown here is derived from an EMBL/GenBank/DDBJ whole genome shotgun (WGS) entry which is preliminary data.</text>
</comment>
<feature type="chain" id="PRO_5013257103" evidence="1">
    <location>
        <begin position="24"/>
        <end position="292"/>
    </location>
</feature>
<dbReference type="GO" id="GO:0016787">
    <property type="term" value="F:hydrolase activity"/>
    <property type="evidence" value="ECO:0007669"/>
    <property type="project" value="UniProtKB-KW"/>
</dbReference>
<dbReference type="Gene3D" id="3.40.50.880">
    <property type="match status" value="1"/>
</dbReference>